<keyword evidence="4" id="KW-0804">Transcription</keyword>
<dbReference type="GO" id="GO:0043565">
    <property type="term" value="F:sequence-specific DNA binding"/>
    <property type="evidence" value="ECO:0007669"/>
    <property type="project" value="InterPro"/>
</dbReference>
<evidence type="ECO:0000256" key="3">
    <source>
        <dbReference type="ARBA" id="ARBA00023125"/>
    </source>
</evidence>
<comment type="caution">
    <text evidence="9">The sequence shown here is derived from an EMBL/GenBank/DDBJ whole genome shotgun (WGS) entry which is preliminary data.</text>
</comment>
<dbReference type="CDD" id="cd17536">
    <property type="entry name" value="REC_YesN-like"/>
    <property type="match status" value="1"/>
</dbReference>
<accession>A0A4U8QBY9</accession>
<dbReference type="InterPro" id="IPR009057">
    <property type="entry name" value="Homeodomain-like_sf"/>
</dbReference>
<dbReference type="SMART" id="SM00342">
    <property type="entry name" value="HTH_ARAC"/>
    <property type="match status" value="1"/>
</dbReference>
<dbReference type="InterPro" id="IPR018060">
    <property type="entry name" value="HTH_AraC"/>
</dbReference>
<dbReference type="PANTHER" id="PTHR43280">
    <property type="entry name" value="ARAC-FAMILY TRANSCRIPTIONAL REGULATOR"/>
    <property type="match status" value="1"/>
</dbReference>
<dbReference type="Pfam" id="PF00072">
    <property type="entry name" value="Response_reg"/>
    <property type="match status" value="1"/>
</dbReference>
<dbReference type="Gene3D" id="3.40.50.2300">
    <property type="match status" value="1"/>
</dbReference>
<sequence length="260" mass="29580">MKLLLINDAILTVETMKTDIPWEQYGVEEVFTAYDAEAAKLCIQKNPIDLMLCDIEMPGENGIAVLRWVRENKKEIECIFLTCHASFEYAKEAIQLGCQDYLLMPAMYEDIGAAVLKVVNRIKDKRESARFQEYGRQAVKEKVELATENFGQKKTEKSVDAAISYIVENLSSETLSLNEIAEKLFIHPAYLNRIFKKEKNITVGQYIITERMKMAAELLKTRNLSANAVSELVGYKSYANFNSMFKKSFGCSPSQYSGED</sequence>
<evidence type="ECO:0000259" key="8">
    <source>
        <dbReference type="PROSITE" id="PS50110"/>
    </source>
</evidence>
<comment type="function">
    <text evidence="5">May play the central regulatory role in sporulation. It may be an element of the effector pathway responsible for the activation of sporulation genes in response to nutritional stress. Spo0A may act in concert with spo0H (a sigma factor) to control the expression of some genes that are critical to the sporulation process.</text>
</comment>
<dbReference type="STRING" id="180332.GCA_000797495_00502"/>
<dbReference type="SUPFAM" id="SSF46689">
    <property type="entry name" value="Homeodomain-like"/>
    <property type="match status" value="2"/>
</dbReference>
<keyword evidence="10" id="KW-1185">Reference proteome</keyword>
<protein>
    <recommendedName>
        <fullName evidence="1">Stage 0 sporulation protein A homolog</fullName>
    </recommendedName>
</protein>
<feature type="domain" description="Response regulatory" evidence="8">
    <location>
        <begin position="2"/>
        <end position="119"/>
    </location>
</feature>
<dbReference type="GO" id="GO:0003700">
    <property type="term" value="F:DNA-binding transcription factor activity"/>
    <property type="evidence" value="ECO:0007669"/>
    <property type="project" value="InterPro"/>
</dbReference>
<dbReference type="EMBL" id="QGQD01000023">
    <property type="protein sequence ID" value="TLD02034.1"/>
    <property type="molecule type" value="Genomic_DNA"/>
</dbReference>
<reference evidence="9 10" key="1">
    <citation type="journal article" date="2019" name="Anaerobe">
        <title>Detection of Robinsoniella peoriensis in multiple bone samples of a trauma patient.</title>
        <authorList>
            <person name="Schrottner P."/>
            <person name="Hartwich K."/>
            <person name="Bunk B."/>
            <person name="Schober I."/>
            <person name="Helbig S."/>
            <person name="Rudolph W.W."/>
            <person name="Gunzer F."/>
        </authorList>
    </citation>
    <scope>NUCLEOTIDE SEQUENCE [LARGE SCALE GENOMIC DNA]</scope>
    <source>
        <strain evidence="9 10">DSM 106044</strain>
    </source>
</reference>
<evidence type="ECO:0000259" key="7">
    <source>
        <dbReference type="PROSITE" id="PS01124"/>
    </source>
</evidence>
<feature type="domain" description="HTH araC/xylS-type" evidence="7">
    <location>
        <begin position="160"/>
        <end position="259"/>
    </location>
</feature>
<dbReference type="PANTHER" id="PTHR43280:SF2">
    <property type="entry name" value="HTH-TYPE TRANSCRIPTIONAL REGULATOR EXSA"/>
    <property type="match status" value="1"/>
</dbReference>
<dbReference type="OrthoDB" id="1974963at2"/>
<evidence type="ECO:0000256" key="6">
    <source>
        <dbReference type="PROSITE-ProRule" id="PRU00169"/>
    </source>
</evidence>
<organism evidence="9 10">
    <name type="scientific">Robinsoniella peoriensis</name>
    <dbReference type="NCBI Taxonomy" id="180332"/>
    <lineage>
        <taxon>Bacteria</taxon>
        <taxon>Bacillati</taxon>
        <taxon>Bacillota</taxon>
        <taxon>Clostridia</taxon>
        <taxon>Lachnospirales</taxon>
        <taxon>Lachnospiraceae</taxon>
        <taxon>Robinsoniella</taxon>
    </lineage>
</organism>
<gene>
    <name evidence="9" type="ORF">DSM106044_01071</name>
</gene>
<dbReference type="AlphaFoldDB" id="A0A4U8QBY9"/>
<proteinExistence type="predicted"/>
<keyword evidence="6" id="KW-0597">Phosphoprotein</keyword>
<keyword evidence="3" id="KW-0238">DNA-binding</keyword>
<dbReference type="SUPFAM" id="SSF52172">
    <property type="entry name" value="CheY-like"/>
    <property type="match status" value="1"/>
</dbReference>
<dbReference type="RefSeq" id="WP_027294486.1">
    <property type="nucleotide sequence ID" value="NZ_CABMJZ010000121.1"/>
</dbReference>
<evidence type="ECO:0000256" key="4">
    <source>
        <dbReference type="ARBA" id="ARBA00023163"/>
    </source>
</evidence>
<dbReference type="Pfam" id="PF12833">
    <property type="entry name" value="HTH_18"/>
    <property type="match status" value="1"/>
</dbReference>
<name>A0A4U8QBY9_9FIRM</name>
<dbReference type="PROSITE" id="PS01124">
    <property type="entry name" value="HTH_ARAC_FAMILY_2"/>
    <property type="match status" value="1"/>
</dbReference>
<evidence type="ECO:0000313" key="9">
    <source>
        <dbReference type="EMBL" id="TLD02034.1"/>
    </source>
</evidence>
<dbReference type="SMART" id="SM00448">
    <property type="entry name" value="REC"/>
    <property type="match status" value="1"/>
</dbReference>
<dbReference type="PROSITE" id="PS50110">
    <property type="entry name" value="RESPONSE_REGULATORY"/>
    <property type="match status" value="1"/>
</dbReference>
<evidence type="ECO:0000256" key="1">
    <source>
        <dbReference type="ARBA" id="ARBA00018672"/>
    </source>
</evidence>
<feature type="modified residue" description="4-aspartylphosphate" evidence="6">
    <location>
        <position position="54"/>
    </location>
</feature>
<dbReference type="Gene3D" id="1.10.10.60">
    <property type="entry name" value="Homeodomain-like"/>
    <property type="match status" value="2"/>
</dbReference>
<evidence type="ECO:0000313" key="10">
    <source>
        <dbReference type="Proteomes" id="UP000306509"/>
    </source>
</evidence>
<evidence type="ECO:0000256" key="5">
    <source>
        <dbReference type="ARBA" id="ARBA00024867"/>
    </source>
</evidence>
<dbReference type="InterPro" id="IPR001789">
    <property type="entry name" value="Sig_transdc_resp-reg_receiver"/>
</dbReference>
<dbReference type="InterPro" id="IPR011006">
    <property type="entry name" value="CheY-like_superfamily"/>
</dbReference>
<evidence type="ECO:0000256" key="2">
    <source>
        <dbReference type="ARBA" id="ARBA00023015"/>
    </source>
</evidence>
<keyword evidence="2" id="KW-0805">Transcription regulation</keyword>
<dbReference type="Proteomes" id="UP000306509">
    <property type="component" value="Unassembled WGS sequence"/>
</dbReference>
<dbReference type="GO" id="GO:0000160">
    <property type="term" value="P:phosphorelay signal transduction system"/>
    <property type="evidence" value="ECO:0007669"/>
    <property type="project" value="InterPro"/>
</dbReference>